<evidence type="ECO:0000313" key="3">
    <source>
        <dbReference type="Proteomes" id="UP000267081"/>
    </source>
</evidence>
<dbReference type="Gene3D" id="1.10.10.10">
    <property type="entry name" value="Winged helix-like DNA-binding domain superfamily/Winged helix DNA-binding domain"/>
    <property type="match status" value="1"/>
</dbReference>
<dbReference type="InterPro" id="IPR013324">
    <property type="entry name" value="RNA_pol_sigma_r3/r4-like"/>
</dbReference>
<evidence type="ECO:0000313" key="2">
    <source>
        <dbReference type="EMBL" id="RSD20894.1"/>
    </source>
</evidence>
<keyword evidence="3" id="KW-1185">Reference proteome</keyword>
<keyword evidence="1" id="KW-0472">Membrane</keyword>
<dbReference type="InterPro" id="IPR036388">
    <property type="entry name" value="WH-like_DNA-bd_sf"/>
</dbReference>
<feature type="transmembrane region" description="Helical" evidence="1">
    <location>
        <begin position="38"/>
        <end position="60"/>
    </location>
</feature>
<dbReference type="SUPFAM" id="SSF88659">
    <property type="entry name" value="Sigma3 and sigma4 domains of RNA polymerase sigma factors"/>
    <property type="match status" value="1"/>
</dbReference>
<accession>A0A3R9FBK5</accession>
<dbReference type="Proteomes" id="UP000267081">
    <property type="component" value="Unassembled WGS sequence"/>
</dbReference>
<reference evidence="2 3" key="1">
    <citation type="submission" date="2018-12" db="EMBL/GenBank/DDBJ databases">
        <title>Amycolatopsis eburnea sp. nov. actinomycete associate with arbuscular mycorrhiza fungal spore.</title>
        <authorList>
            <person name="Lumyong S."/>
            <person name="Chaiya L."/>
        </authorList>
    </citation>
    <scope>NUCLEOTIDE SEQUENCE [LARGE SCALE GENOMIC DNA]</scope>
    <source>
        <strain evidence="2 3">GLM-1</strain>
    </source>
</reference>
<protein>
    <submittedName>
        <fullName evidence="2">Uncharacterized protein</fullName>
    </submittedName>
</protein>
<name>A0A3R9FBK5_9PSEU</name>
<comment type="caution">
    <text evidence="2">The sequence shown here is derived from an EMBL/GenBank/DDBJ whole genome shotgun (WGS) entry which is preliminary data.</text>
</comment>
<organism evidence="2 3">
    <name type="scientific">Amycolatopsis eburnea</name>
    <dbReference type="NCBI Taxonomy" id="2267691"/>
    <lineage>
        <taxon>Bacteria</taxon>
        <taxon>Bacillati</taxon>
        <taxon>Actinomycetota</taxon>
        <taxon>Actinomycetes</taxon>
        <taxon>Pseudonocardiales</taxon>
        <taxon>Pseudonocardiaceae</taxon>
        <taxon>Amycolatopsis</taxon>
    </lineage>
</organism>
<sequence length="128" mass="13840">MVRYDPAVRAPDGSIFLPIFRRVSPAISSCPEIPLPTLLIYLSPMPLLISIFGVVSIVALEQLKSILATLPPAEAEVIVLRFGLRDSIPRSRARCGRRRVGDLAAACRFTGRIVRGLLGSTASAHCLC</sequence>
<evidence type="ECO:0000256" key="1">
    <source>
        <dbReference type="SAM" id="Phobius"/>
    </source>
</evidence>
<keyword evidence="1" id="KW-0812">Transmembrane</keyword>
<dbReference type="EMBL" id="RSEC01000035">
    <property type="protein sequence ID" value="RSD20894.1"/>
    <property type="molecule type" value="Genomic_DNA"/>
</dbReference>
<keyword evidence="1" id="KW-1133">Transmembrane helix</keyword>
<dbReference type="AlphaFoldDB" id="A0A3R9FBK5"/>
<proteinExistence type="predicted"/>
<dbReference type="RefSeq" id="WP_125307846.1">
    <property type="nucleotide sequence ID" value="NZ_RSEC01000035.1"/>
</dbReference>
<gene>
    <name evidence="2" type="ORF">EIY87_12360</name>
</gene>